<dbReference type="Pfam" id="PF01361">
    <property type="entry name" value="Tautomerase"/>
    <property type="match status" value="1"/>
</dbReference>
<protein>
    <submittedName>
        <fullName evidence="3">4-oxalocrotonate tautomerase</fullName>
    </submittedName>
</protein>
<feature type="domain" description="4-oxalocrotonate tautomerase-like" evidence="2">
    <location>
        <begin position="2"/>
        <end position="57"/>
    </location>
</feature>
<dbReference type="RefSeq" id="WP_091490548.1">
    <property type="nucleotide sequence ID" value="NZ_LT629692.1"/>
</dbReference>
<dbReference type="InterPro" id="IPR014347">
    <property type="entry name" value="Tautomerase/MIF_sf"/>
</dbReference>
<reference evidence="3 4" key="1">
    <citation type="submission" date="2016-10" db="EMBL/GenBank/DDBJ databases">
        <authorList>
            <person name="de Groot N.N."/>
        </authorList>
    </citation>
    <scope>NUCLEOTIDE SEQUENCE [LARGE SCALE GENOMIC DNA]</scope>
    <source>
        <strain evidence="3 4">DSM 23142</strain>
    </source>
</reference>
<dbReference type="Gene3D" id="3.30.429.10">
    <property type="entry name" value="Macrophage Migration Inhibitory Factor"/>
    <property type="match status" value="1"/>
</dbReference>
<gene>
    <name evidence="3" type="ORF">SAMN04489810_2458</name>
</gene>
<dbReference type="SUPFAM" id="SSF55331">
    <property type="entry name" value="Tautomerase/MIF"/>
    <property type="match status" value="1"/>
</dbReference>
<dbReference type="OrthoDB" id="4965437at2"/>
<dbReference type="STRING" id="370764.SAMN04489810_2458"/>
<proteinExistence type="predicted"/>
<evidence type="ECO:0000259" key="2">
    <source>
        <dbReference type="Pfam" id="PF01361"/>
    </source>
</evidence>
<dbReference type="Proteomes" id="UP000199009">
    <property type="component" value="Chromosome I"/>
</dbReference>
<keyword evidence="1" id="KW-0413">Isomerase</keyword>
<evidence type="ECO:0000313" key="3">
    <source>
        <dbReference type="EMBL" id="SDH23343.1"/>
    </source>
</evidence>
<evidence type="ECO:0000313" key="4">
    <source>
        <dbReference type="Proteomes" id="UP000199009"/>
    </source>
</evidence>
<dbReference type="GO" id="GO:0016853">
    <property type="term" value="F:isomerase activity"/>
    <property type="evidence" value="ECO:0007669"/>
    <property type="project" value="UniProtKB-KW"/>
</dbReference>
<dbReference type="EMBL" id="LT629692">
    <property type="protein sequence ID" value="SDH23343.1"/>
    <property type="molecule type" value="Genomic_DNA"/>
</dbReference>
<keyword evidence="4" id="KW-1185">Reference proteome</keyword>
<dbReference type="AlphaFoldDB" id="A0A1G8AR37"/>
<accession>A0A1G8AR37</accession>
<name>A0A1G8AR37_9MICO</name>
<organism evidence="3 4">
    <name type="scientific">Microbacterium pygmaeum</name>
    <dbReference type="NCBI Taxonomy" id="370764"/>
    <lineage>
        <taxon>Bacteria</taxon>
        <taxon>Bacillati</taxon>
        <taxon>Actinomycetota</taxon>
        <taxon>Actinomycetes</taxon>
        <taxon>Micrococcales</taxon>
        <taxon>Microbacteriaceae</taxon>
        <taxon>Microbacterium</taxon>
    </lineage>
</organism>
<sequence>MPNIRVELLAGRSLDQRRAFAQEVTRAAVDVLGARAQDVRILFEEISPDAVANGGVLASEDADRAGVLGALRPAADATGG</sequence>
<dbReference type="InterPro" id="IPR004370">
    <property type="entry name" value="4-OT-like_dom"/>
</dbReference>
<evidence type="ECO:0000256" key="1">
    <source>
        <dbReference type="ARBA" id="ARBA00023235"/>
    </source>
</evidence>